<dbReference type="EMBL" id="JBBPBN010000004">
    <property type="protein sequence ID" value="KAK9041821.1"/>
    <property type="molecule type" value="Genomic_DNA"/>
</dbReference>
<protein>
    <submittedName>
        <fullName evidence="2">Uncharacterized protein</fullName>
    </submittedName>
</protein>
<keyword evidence="1" id="KW-1133">Transmembrane helix</keyword>
<proteinExistence type="predicted"/>
<name>A0ABR2TWM7_9ROSI</name>
<comment type="caution">
    <text evidence="2">The sequence shown here is derived from an EMBL/GenBank/DDBJ whole genome shotgun (WGS) entry which is preliminary data.</text>
</comment>
<accession>A0ABR2TWM7</accession>
<feature type="transmembrane region" description="Helical" evidence="1">
    <location>
        <begin position="109"/>
        <end position="129"/>
    </location>
</feature>
<gene>
    <name evidence="2" type="ORF">V6N11_016911</name>
</gene>
<evidence type="ECO:0000313" key="2">
    <source>
        <dbReference type="EMBL" id="KAK9041821.1"/>
    </source>
</evidence>
<sequence>MLSLVTFPFNPNRQVSPFVPFQFSISDGLLFECSLSEVELPFRGAPSVSISVFGMDLDERRQRVDDGVVSSGLFILLSGKFRWKETEISRKGSISRFDTRVVQRENQSLLRFHAVFASFRFIVHVYYWFFLAVSKTKVMEDNFASVRIWVSDFASLMNMRSSVKVHFRFRSVNRVHLPYCSGYKGNYGIYANFFINLVLVCFNVVVHLMTMVLVGLRQRSIDVKFKVVLRKNNDQGERDIQVSTVVLAKEEDEVWKESKGPKDKLTKENQENIVKKGFMDRCARSLSPKVDDLGSQLCISLQTIGVSGKHKRIACANQDDVELSSFAKRKELAETINGVVANDKPPFTLFSSNGCYKKVNADDLKKDHPRKE</sequence>
<evidence type="ECO:0000256" key="1">
    <source>
        <dbReference type="SAM" id="Phobius"/>
    </source>
</evidence>
<feature type="transmembrane region" description="Helical" evidence="1">
    <location>
        <begin position="193"/>
        <end position="216"/>
    </location>
</feature>
<keyword evidence="3" id="KW-1185">Reference proteome</keyword>
<dbReference type="Proteomes" id="UP001396334">
    <property type="component" value="Unassembled WGS sequence"/>
</dbReference>
<keyword evidence="1" id="KW-0812">Transmembrane</keyword>
<organism evidence="2 3">
    <name type="scientific">Hibiscus sabdariffa</name>
    <name type="common">roselle</name>
    <dbReference type="NCBI Taxonomy" id="183260"/>
    <lineage>
        <taxon>Eukaryota</taxon>
        <taxon>Viridiplantae</taxon>
        <taxon>Streptophyta</taxon>
        <taxon>Embryophyta</taxon>
        <taxon>Tracheophyta</taxon>
        <taxon>Spermatophyta</taxon>
        <taxon>Magnoliopsida</taxon>
        <taxon>eudicotyledons</taxon>
        <taxon>Gunneridae</taxon>
        <taxon>Pentapetalae</taxon>
        <taxon>rosids</taxon>
        <taxon>malvids</taxon>
        <taxon>Malvales</taxon>
        <taxon>Malvaceae</taxon>
        <taxon>Malvoideae</taxon>
        <taxon>Hibiscus</taxon>
    </lineage>
</organism>
<keyword evidence="1" id="KW-0472">Membrane</keyword>
<evidence type="ECO:0000313" key="3">
    <source>
        <dbReference type="Proteomes" id="UP001396334"/>
    </source>
</evidence>
<reference evidence="2 3" key="1">
    <citation type="journal article" date="2024" name="G3 (Bethesda)">
        <title>Genome assembly of Hibiscus sabdariffa L. provides insights into metabolisms of medicinal natural products.</title>
        <authorList>
            <person name="Kim T."/>
        </authorList>
    </citation>
    <scope>NUCLEOTIDE SEQUENCE [LARGE SCALE GENOMIC DNA]</scope>
    <source>
        <strain evidence="2">TK-2024</strain>
        <tissue evidence="2">Old leaves</tissue>
    </source>
</reference>